<dbReference type="EMBL" id="CP037900">
    <property type="protein sequence ID" value="QBP09359.1"/>
    <property type="molecule type" value="Genomic_DNA"/>
</dbReference>
<dbReference type="AlphaFoldDB" id="A0A482IQG3"/>
<evidence type="ECO:0000313" key="2">
    <source>
        <dbReference type="Proteomes" id="UP000253772"/>
    </source>
</evidence>
<dbReference type="OrthoDB" id="8564427at2"/>
<protein>
    <submittedName>
        <fullName evidence="1">DUF2591 domain-containing protein</fullName>
    </submittedName>
</protein>
<dbReference type="Pfam" id="PF10765">
    <property type="entry name" value="Phage_P22_NinX"/>
    <property type="match status" value="1"/>
</dbReference>
<organism evidence="1 2">
    <name type="scientific">Cupriavidus metallidurans</name>
    <dbReference type="NCBI Taxonomy" id="119219"/>
    <lineage>
        <taxon>Bacteria</taxon>
        <taxon>Pseudomonadati</taxon>
        <taxon>Pseudomonadota</taxon>
        <taxon>Betaproteobacteria</taxon>
        <taxon>Burkholderiales</taxon>
        <taxon>Burkholderiaceae</taxon>
        <taxon>Cupriavidus</taxon>
    </lineage>
</organism>
<accession>A0A482IQG3</accession>
<proteinExistence type="predicted"/>
<dbReference type="Proteomes" id="UP000253772">
    <property type="component" value="Chromosome c1"/>
</dbReference>
<dbReference type="RefSeq" id="WP_024569420.1">
    <property type="nucleotide sequence ID" value="NZ_CP037900.1"/>
</dbReference>
<reference evidence="1 2" key="1">
    <citation type="submission" date="2019-03" db="EMBL/GenBank/DDBJ databases">
        <title>Comparative insights into the high quality Complete genome sequence of highly metal resistant Cupriavidus metallidurans strain BS1 isolated from a gold-copper mine.</title>
        <authorList>
            <person name="Mazhar H.S."/>
            <person name="Rensing C."/>
        </authorList>
    </citation>
    <scope>NUCLEOTIDE SEQUENCE [LARGE SCALE GENOMIC DNA]</scope>
    <source>
        <strain evidence="1 2">BS1</strain>
    </source>
</reference>
<sequence length="122" mass="13614">MKVSELEGYLLNYWVARADGLRCEIRKRQPCETMHAYIFIDTAVHTGYPRIYSASTYWNEGGEIIERERIGLMPAVEGGVAFWIAAHPDYSDPVRGSTALIAAMRAYVASKFGNEVTEAAHG</sequence>
<gene>
    <name evidence="1" type="ORF">DDF84_006110</name>
</gene>
<dbReference type="InterPro" id="IPR019701">
    <property type="entry name" value="Phage_P22_NinX"/>
</dbReference>
<evidence type="ECO:0000313" key="1">
    <source>
        <dbReference type="EMBL" id="QBP09359.1"/>
    </source>
</evidence>
<name>A0A482IQG3_9BURK</name>